<accession>A0A453D282</accession>
<evidence type="ECO:0000313" key="3">
    <source>
        <dbReference type="Proteomes" id="UP000015105"/>
    </source>
</evidence>
<organism evidence="2 3">
    <name type="scientific">Aegilops tauschii subsp. strangulata</name>
    <name type="common">Goatgrass</name>
    <dbReference type="NCBI Taxonomy" id="200361"/>
    <lineage>
        <taxon>Eukaryota</taxon>
        <taxon>Viridiplantae</taxon>
        <taxon>Streptophyta</taxon>
        <taxon>Embryophyta</taxon>
        <taxon>Tracheophyta</taxon>
        <taxon>Spermatophyta</taxon>
        <taxon>Magnoliopsida</taxon>
        <taxon>Liliopsida</taxon>
        <taxon>Poales</taxon>
        <taxon>Poaceae</taxon>
        <taxon>BOP clade</taxon>
        <taxon>Pooideae</taxon>
        <taxon>Triticodae</taxon>
        <taxon>Triticeae</taxon>
        <taxon>Triticinae</taxon>
        <taxon>Aegilops</taxon>
    </lineage>
</organism>
<name>A0A453D282_AEGTS</name>
<keyword evidence="1" id="KW-1133">Transmembrane helix</keyword>
<keyword evidence="1" id="KW-0812">Transmembrane</keyword>
<evidence type="ECO:0000313" key="2">
    <source>
        <dbReference type="EnsemblPlants" id="AET2Gv21062500.2"/>
    </source>
</evidence>
<keyword evidence="1" id="KW-0472">Membrane</keyword>
<reference evidence="3" key="1">
    <citation type="journal article" date="2014" name="Science">
        <title>Ancient hybridizations among the ancestral genomes of bread wheat.</title>
        <authorList>
            <consortium name="International Wheat Genome Sequencing Consortium,"/>
            <person name="Marcussen T."/>
            <person name="Sandve S.R."/>
            <person name="Heier L."/>
            <person name="Spannagl M."/>
            <person name="Pfeifer M."/>
            <person name="Jakobsen K.S."/>
            <person name="Wulff B.B."/>
            <person name="Steuernagel B."/>
            <person name="Mayer K.F."/>
            <person name="Olsen O.A."/>
        </authorList>
    </citation>
    <scope>NUCLEOTIDE SEQUENCE [LARGE SCALE GENOMIC DNA]</scope>
    <source>
        <strain evidence="3">cv. AL8/78</strain>
    </source>
</reference>
<dbReference type="Proteomes" id="UP000015105">
    <property type="component" value="Chromosome 2D"/>
</dbReference>
<reference evidence="2" key="3">
    <citation type="journal article" date="2017" name="Nature">
        <title>Genome sequence of the progenitor of the wheat D genome Aegilops tauschii.</title>
        <authorList>
            <person name="Luo M.C."/>
            <person name="Gu Y.Q."/>
            <person name="Puiu D."/>
            <person name="Wang H."/>
            <person name="Twardziok S.O."/>
            <person name="Deal K.R."/>
            <person name="Huo N."/>
            <person name="Zhu T."/>
            <person name="Wang L."/>
            <person name="Wang Y."/>
            <person name="McGuire P.E."/>
            <person name="Liu S."/>
            <person name="Long H."/>
            <person name="Ramasamy R.K."/>
            <person name="Rodriguez J.C."/>
            <person name="Van S.L."/>
            <person name="Yuan L."/>
            <person name="Wang Z."/>
            <person name="Xia Z."/>
            <person name="Xiao L."/>
            <person name="Anderson O.D."/>
            <person name="Ouyang S."/>
            <person name="Liang Y."/>
            <person name="Zimin A.V."/>
            <person name="Pertea G."/>
            <person name="Qi P."/>
            <person name="Bennetzen J.L."/>
            <person name="Dai X."/>
            <person name="Dawson M.W."/>
            <person name="Muller H.G."/>
            <person name="Kugler K."/>
            <person name="Rivarola-Duarte L."/>
            <person name="Spannagl M."/>
            <person name="Mayer K.F.X."/>
            <person name="Lu F.H."/>
            <person name="Bevan M.W."/>
            <person name="Leroy P."/>
            <person name="Li P."/>
            <person name="You F.M."/>
            <person name="Sun Q."/>
            <person name="Liu Z."/>
            <person name="Lyons E."/>
            <person name="Wicker T."/>
            <person name="Salzberg S.L."/>
            <person name="Devos K.M."/>
            <person name="Dvorak J."/>
        </authorList>
    </citation>
    <scope>NUCLEOTIDE SEQUENCE [LARGE SCALE GENOMIC DNA]</scope>
    <source>
        <strain evidence="2">cv. AL8/78</strain>
    </source>
</reference>
<dbReference type="Gramene" id="AET2Gv21062500.2">
    <property type="protein sequence ID" value="AET2Gv21062500.2"/>
    <property type="gene ID" value="AET2Gv21062500"/>
</dbReference>
<protein>
    <submittedName>
        <fullName evidence="2">Uncharacterized protein</fullName>
    </submittedName>
</protein>
<reference evidence="3" key="2">
    <citation type="journal article" date="2017" name="Nat. Plants">
        <title>The Aegilops tauschii genome reveals multiple impacts of transposons.</title>
        <authorList>
            <person name="Zhao G."/>
            <person name="Zou C."/>
            <person name="Li K."/>
            <person name="Wang K."/>
            <person name="Li T."/>
            <person name="Gao L."/>
            <person name="Zhang X."/>
            <person name="Wang H."/>
            <person name="Yang Z."/>
            <person name="Liu X."/>
            <person name="Jiang W."/>
            <person name="Mao L."/>
            <person name="Kong X."/>
            <person name="Jiao Y."/>
            <person name="Jia J."/>
        </authorList>
    </citation>
    <scope>NUCLEOTIDE SEQUENCE [LARGE SCALE GENOMIC DNA]</scope>
    <source>
        <strain evidence="3">cv. AL8/78</strain>
    </source>
</reference>
<keyword evidence="3" id="KW-1185">Reference proteome</keyword>
<feature type="transmembrane region" description="Helical" evidence="1">
    <location>
        <begin position="15"/>
        <end position="37"/>
    </location>
</feature>
<dbReference type="EnsemblPlants" id="AET2Gv21062500.2">
    <property type="protein sequence ID" value="AET2Gv21062500.2"/>
    <property type="gene ID" value="AET2Gv21062500"/>
</dbReference>
<proteinExistence type="predicted"/>
<evidence type="ECO:0000256" key="1">
    <source>
        <dbReference type="SAM" id="Phobius"/>
    </source>
</evidence>
<sequence>MGSIMLRDFGLASRLYIMMLLTVAYIPQIFSPLPLIVDGKLYPRSKWNKYLSAQRIRCFYEYNFICEIKKISIEMKNKENNNLSRRP</sequence>
<reference evidence="2" key="4">
    <citation type="submission" date="2019-03" db="UniProtKB">
        <authorList>
            <consortium name="EnsemblPlants"/>
        </authorList>
    </citation>
    <scope>IDENTIFICATION</scope>
</reference>
<reference evidence="2" key="5">
    <citation type="journal article" date="2021" name="G3 (Bethesda)">
        <title>Aegilops tauschii genome assembly Aet v5.0 features greater sequence contiguity and improved annotation.</title>
        <authorList>
            <person name="Wang L."/>
            <person name="Zhu T."/>
            <person name="Rodriguez J.C."/>
            <person name="Deal K.R."/>
            <person name="Dubcovsky J."/>
            <person name="McGuire P.E."/>
            <person name="Lux T."/>
            <person name="Spannagl M."/>
            <person name="Mayer K.F.X."/>
            <person name="Baldrich P."/>
            <person name="Meyers B.C."/>
            <person name="Huo N."/>
            <person name="Gu Y.Q."/>
            <person name="Zhou H."/>
            <person name="Devos K.M."/>
            <person name="Bennetzen J.L."/>
            <person name="Unver T."/>
            <person name="Budak H."/>
            <person name="Gulick P.J."/>
            <person name="Galiba G."/>
            <person name="Kalapos B."/>
            <person name="Nelson D.R."/>
            <person name="Li P."/>
            <person name="You F.M."/>
            <person name="Luo M.C."/>
            <person name="Dvorak J."/>
        </authorList>
    </citation>
    <scope>NUCLEOTIDE SEQUENCE [LARGE SCALE GENOMIC DNA]</scope>
    <source>
        <strain evidence="2">cv. AL8/78</strain>
    </source>
</reference>
<dbReference type="AlphaFoldDB" id="A0A453D282"/>